<name>A0A2Z7ADT1_9LAMI</name>
<evidence type="ECO:0000313" key="1">
    <source>
        <dbReference type="EMBL" id="KZV19873.1"/>
    </source>
</evidence>
<gene>
    <name evidence="1" type="ORF">F511_33564</name>
</gene>
<protein>
    <submittedName>
        <fullName evidence="1">Uncharacterized protein</fullName>
    </submittedName>
</protein>
<dbReference type="EMBL" id="KV016267">
    <property type="protein sequence ID" value="KZV19873.1"/>
    <property type="molecule type" value="Genomic_DNA"/>
</dbReference>
<proteinExistence type="predicted"/>
<dbReference type="AlphaFoldDB" id="A0A2Z7ADT1"/>
<dbReference type="Proteomes" id="UP000250235">
    <property type="component" value="Unassembled WGS sequence"/>
</dbReference>
<evidence type="ECO:0000313" key="2">
    <source>
        <dbReference type="Proteomes" id="UP000250235"/>
    </source>
</evidence>
<accession>A0A2Z7ADT1</accession>
<sequence>MGDRSSSGIGRLLEIWPEAPGSNQIHREFWLLKCRQRYILLIRSTTGNKNPPSVCTRRADEFCHGRNHLEKTIRTSPITAAAEARREAVHGGAGAAAVRWSREGGRRL</sequence>
<keyword evidence="2" id="KW-1185">Reference proteome</keyword>
<organism evidence="1 2">
    <name type="scientific">Dorcoceras hygrometricum</name>
    <dbReference type="NCBI Taxonomy" id="472368"/>
    <lineage>
        <taxon>Eukaryota</taxon>
        <taxon>Viridiplantae</taxon>
        <taxon>Streptophyta</taxon>
        <taxon>Embryophyta</taxon>
        <taxon>Tracheophyta</taxon>
        <taxon>Spermatophyta</taxon>
        <taxon>Magnoliopsida</taxon>
        <taxon>eudicotyledons</taxon>
        <taxon>Gunneridae</taxon>
        <taxon>Pentapetalae</taxon>
        <taxon>asterids</taxon>
        <taxon>lamiids</taxon>
        <taxon>Lamiales</taxon>
        <taxon>Gesneriaceae</taxon>
        <taxon>Didymocarpoideae</taxon>
        <taxon>Trichosporeae</taxon>
        <taxon>Loxocarpinae</taxon>
        <taxon>Dorcoceras</taxon>
    </lineage>
</organism>
<reference evidence="1 2" key="1">
    <citation type="journal article" date="2015" name="Proc. Natl. Acad. Sci. U.S.A.">
        <title>The resurrection genome of Boea hygrometrica: A blueprint for survival of dehydration.</title>
        <authorList>
            <person name="Xiao L."/>
            <person name="Yang G."/>
            <person name="Zhang L."/>
            <person name="Yang X."/>
            <person name="Zhao S."/>
            <person name="Ji Z."/>
            <person name="Zhou Q."/>
            <person name="Hu M."/>
            <person name="Wang Y."/>
            <person name="Chen M."/>
            <person name="Xu Y."/>
            <person name="Jin H."/>
            <person name="Xiao X."/>
            <person name="Hu G."/>
            <person name="Bao F."/>
            <person name="Hu Y."/>
            <person name="Wan P."/>
            <person name="Li L."/>
            <person name="Deng X."/>
            <person name="Kuang T."/>
            <person name="Xiang C."/>
            <person name="Zhu J.K."/>
            <person name="Oliver M.J."/>
            <person name="He Y."/>
        </authorList>
    </citation>
    <scope>NUCLEOTIDE SEQUENCE [LARGE SCALE GENOMIC DNA]</scope>
    <source>
        <strain evidence="2">cv. XS01</strain>
    </source>
</reference>